<dbReference type="Proteomes" id="UP000196365">
    <property type="component" value="Unassembled WGS sequence"/>
</dbReference>
<evidence type="ECO:0000313" key="2">
    <source>
        <dbReference type="EMBL" id="SJZ40831.1"/>
    </source>
</evidence>
<dbReference type="RefSeq" id="WP_087677938.1">
    <property type="nucleotide sequence ID" value="NZ_FUWV01000002.1"/>
</dbReference>
<keyword evidence="3" id="KW-1185">Reference proteome</keyword>
<evidence type="ECO:0000259" key="1">
    <source>
        <dbReference type="Pfam" id="PF17032"/>
    </source>
</evidence>
<protein>
    <submittedName>
        <fullName evidence="2">Zinc-ribbon domain-containing protein</fullName>
    </submittedName>
</protein>
<evidence type="ECO:0000313" key="3">
    <source>
        <dbReference type="Proteomes" id="UP000196365"/>
    </source>
</evidence>
<name>A0A1T4KEK6_9FIRM</name>
<dbReference type="AlphaFoldDB" id="A0A1T4KEK6"/>
<dbReference type="PANTHER" id="PTHR36718:SF1">
    <property type="entry name" value="DOUBLE ZINC RIBBON PROTEIN MJ0416"/>
    <property type="match status" value="1"/>
</dbReference>
<dbReference type="OrthoDB" id="4377018at2"/>
<dbReference type="PANTHER" id="PTHR36718">
    <property type="entry name" value="OS05G0435400 PROTEIN"/>
    <property type="match status" value="1"/>
</dbReference>
<dbReference type="InterPro" id="IPR053281">
    <property type="entry name" value="Double_zinc_ribbon"/>
</dbReference>
<dbReference type="EMBL" id="FUWV01000002">
    <property type="protein sequence ID" value="SJZ40831.1"/>
    <property type="molecule type" value="Genomic_DNA"/>
</dbReference>
<dbReference type="Pfam" id="PF17032">
    <property type="entry name" value="Zn_ribbon_15"/>
    <property type="match status" value="1"/>
</dbReference>
<organism evidence="2 3">
    <name type="scientific">Garciella nitratireducens DSM 15102</name>
    <dbReference type="NCBI Taxonomy" id="1121911"/>
    <lineage>
        <taxon>Bacteria</taxon>
        <taxon>Bacillati</taxon>
        <taxon>Bacillota</taxon>
        <taxon>Clostridia</taxon>
        <taxon>Eubacteriales</taxon>
        <taxon>Eubacteriaceae</taxon>
        <taxon>Garciella</taxon>
    </lineage>
</organism>
<gene>
    <name evidence="2" type="ORF">SAMN02745973_00486</name>
</gene>
<accession>A0A1T4KEK6</accession>
<feature type="domain" description="Zinc-ribbon 15" evidence="1">
    <location>
        <begin position="20"/>
        <end position="120"/>
    </location>
</feature>
<dbReference type="InterPro" id="IPR031493">
    <property type="entry name" value="Zinc_ribbon_15"/>
</dbReference>
<proteinExistence type="predicted"/>
<reference evidence="2 3" key="1">
    <citation type="submission" date="2017-02" db="EMBL/GenBank/DDBJ databases">
        <authorList>
            <person name="Peterson S.W."/>
        </authorList>
    </citation>
    <scope>NUCLEOTIDE SEQUENCE [LARGE SCALE GENOMIC DNA]</scope>
    <source>
        <strain evidence="2 3">DSM 15102</strain>
    </source>
</reference>
<sequence>MIFIAGISSKQKQLDFHQTMICPHCGQYGHYKVFLEYLYFSFFFLPLFKWNKKYYVKSSCCNCIYTISKELGSCIERGENVTLKEEDLELFYDAGVNIAGKCPRCNKEIDLNYQYCPYCGTPLK</sequence>